<dbReference type="InterPro" id="IPR036928">
    <property type="entry name" value="AS_sf"/>
</dbReference>
<evidence type="ECO:0000256" key="1">
    <source>
        <dbReference type="ARBA" id="ARBA00008069"/>
    </source>
</evidence>
<accession>A0ABP1E3E2</accession>
<dbReference type="InterPro" id="IPR023631">
    <property type="entry name" value="Amidase_dom"/>
</dbReference>
<feature type="active site" description="Acyl-ester intermediate" evidence="7">
    <location>
        <position position="165"/>
    </location>
</feature>
<keyword evidence="2 7" id="KW-0436">Ligase</keyword>
<keyword evidence="7" id="KW-0496">Mitochondrion</keyword>
<comment type="catalytic activity">
    <reaction evidence="6 7">
        <text>L-glutamyl-tRNA(Gln) + L-glutamine + ATP + H2O = L-glutaminyl-tRNA(Gln) + L-glutamate + ADP + phosphate + H(+)</text>
        <dbReference type="Rhea" id="RHEA:17521"/>
        <dbReference type="Rhea" id="RHEA-COMP:9681"/>
        <dbReference type="Rhea" id="RHEA-COMP:9684"/>
        <dbReference type="ChEBI" id="CHEBI:15377"/>
        <dbReference type="ChEBI" id="CHEBI:15378"/>
        <dbReference type="ChEBI" id="CHEBI:29985"/>
        <dbReference type="ChEBI" id="CHEBI:30616"/>
        <dbReference type="ChEBI" id="CHEBI:43474"/>
        <dbReference type="ChEBI" id="CHEBI:58359"/>
        <dbReference type="ChEBI" id="CHEBI:78520"/>
        <dbReference type="ChEBI" id="CHEBI:78521"/>
        <dbReference type="ChEBI" id="CHEBI:456216"/>
        <dbReference type="EC" id="6.3.5.7"/>
    </reaction>
</comment>
<dbReference type="PANTHER" id="PTHR11895:SF7">
    <property type="entry name" value="GLUTAMYL-TRNA(GLN) AMIDOTRANSFERASE SUBUNIT A, MITOCHONDRIAL"/>
    <property type="match status" value="1"/>
</dbReference>
<comment type="function">
    <text evidence="7">Allows the formation of correctly charged Gln-tRNA(Gln) through the transamidation of misacylated Glu-tRNA(Gln) in the mitochondria. The reaction takes place in the presence of glutamine and ATP through an activated gamma-phospho-Glu-tRNA(Gln).</text>
</comment>
<dbReference type="InterPro" id="IPR000120">
    <property type="entry name" value="Amidase"/>
</dbReference>
<evidence type="ECO:0000256" key="2">
    <source>
        <dbReference type="ARBA" id="ARBA00022598"/>
    </source>
</evidence>
<evidence type="ECO:0000313" key="9">
    <source>
        <dbReference type="EMBL" id="CAL1714475.1"/>
    </source>
</evidence>
<keyword evidence="10" id="KW-1185">Reference proteome</keyword>
<keyword evidence="4 7" id="KW-0067">ATP-binding</keyword>
<evidence type="ECO:0000313" key="10">
    <source>
        <dbReference type="Proteomes" id="UP001497453"/>
    </source>
</evidence>
<dbReference type="InterPro" id="IPR004412">
    <property type="entry name" value="GatA"/>
</dbReference>
<organism evidence="9 10">
    <name type="scientific">Somion occarium</name>
    <dbReference type="NCBI Taxonomy" id="3059160"/>
    <lineage>
        <taxon>Eukaryota</taxon>
        <taxon>Fungi</taxon>
        <taxon>Dikarya</taxon>
        <taxon>Basidiomycota</taxon>
        <taxon>Agaricomycotina</taxon>
        <taxon>Agaricomycetes</taxon>
        <taxon>Polyporales</taxon>
        <taxon>Cerrenaceae</taxon>
        <taxon>Somion</taxon>
    </lineage>
</organism>
<feature type="active site" description="Charge relay system" evidence="7">
    <location>
        <position position="64"/>
    </location>
</feature>
<dbReference type="HAMAP" id="MF_00120">
    <property type="entry name" value="GatA"/>
    <property type="match status" value="1"/>
</dbReference>
<comment type="subcellular location">
    <subcellularLocation>
        <location evidence="7">Mitochondrion</location>
    </subcellularLocation>
</comment>
<gene>
    <name evidence="9" type="ORF">GFSPODELE1_LOCUS9790</name>
</gene>
<evidence type="ECO:0000256" key="7">
    <source>
        <dbReference type="HAMAP-Rule" id="MF_03150"/>
    </source>
</evidence>
<comment type="similarity">
    <text evidence="1 7">Belongs to the amidase family. GatA subfamily.</text>
</comment>
<evidence type="ECO:0000256" key="5">
    <source>
        <dbReference type="ARBA" id="ARBA00022917"/>
    </source>
</evidence>
<reference evidence="10" key="1">
    <citation type="submission" date="2024-04" db="EMBL/GenBank/DDBJ databases">
        <authorList>
            <person name="Shaw F."/>
            <person name="Minotto A."/>
        </authorList>
    </citation>
    <scope>NUCLEOTIDE SEQUENCE [LARGE SCALE GENOMIC DNA]</scope>
</reference>
<dbReference type="PROSITE" id="PS00571">
    <property type="entry name" value="AMIDASES"/>
    <property type="match status" value="1"/>
</dbReference>
<feature type="domain" description="Amidase" evidence="8">
    <location>
        <begin position="47"/>
        <end position="490"/>
    </location>
</feature>
<dbReference type="SUPFAM" id="SSF75304">
    <property type="entry name" value="Amidase signature (AS) enzymes"/>
    <property type="match status" value="1"/>
</dbReference>
<dbReference type="PANTHER" id="PTHR11895">
    <property type="entry name" value="TRANSAMIDASE"/>
    <property type="match status" value="1"/>
</dbReference>
<evidence type="ECO:0000256" key="6">
    <source>
        <dbReference type="ARBA" id="ARBA00047407"/>
    </source>
</evidence>
<feature type="active site" description="Charge relay system" evidence="7">
    <location>
        <position position="141"/>
    </location>
</feature>
<dbReference type="Gene3D" id="3.90.1300.10">
    <property type="entry name" value="Amidase signature (AS) domain"/>
    <property type="match status" value="1"/>
</dbReference>
<protein>
    <recommendedName>
        <fullName evidence="7">Glutamyl-tRNA(Gln) amidotransferase subunit A, mitochondrial</fullName>
        <shortName evidence="7">Glu-AdT subunit A</shortName>
        <ecNumber evidence="7">6.3.5.7</ecNumber>
    </recommendedName>
</protein>
<dbReference type="InterPro" id="IPR020556">
    <property type="entry name" value="Amidase_CS"/>
</dbReference>
<keyword evidence="5 7" id="KW-0648">Protein biosynthesis</keyword>
<keyword evidence="3 7" id="KW-0547">Nucleotide-binding</keyword>
<evidence type="ECO:0000256" key="3">
    <source>
        <dbReference type="ARBA" id="ARBA00022741"/>
    </source>
</evidence>
<proteinExistence type="inferred from homology"/>
<dbReference type="Proteomes" id="UP001497453">
    <property type="component" value="Chromosome 8"/>
</dbReference>
<evidence type="ECO:0000256" key="4">
    <source>
        <dbReference type="ARBA" id="ARBA00022840"/>
    </source>
</evidence>
<sequence length="503" mass="53581">MLRPLRCSGHLRALNILGYHARLITSQATYDKNADINALVFTASETARKSVGTGPLREVSVAVKDNICTSDMPTSCSSPMLRNFHSPFDATVVQLLRSAGADIIGKANCDEFGMGSLNVYSVHGPVVNPHEPNERRSAGGSSGGSAAAVAAGMCDVSLGTDTGGSIRLPAAYCGVVGLKPSYGVISRWGVVSFADSLDCVGIMARSVKQVQRVFGTLGQYDYRDPSAATPETREKASQACSRSMQEWLSISQGGSLQGLRIGIPQEYFPAELSSSITESLRHVIDALQSRGAQVIPVSLPSTPYALSAYYVIASAEASSNMARYDGVEYGLRVDPPPGADTTKTANVYALTRSKGFGKEVQRRILLGAYALTADAFDNYFLQAQRVRKLIRADFNKIFHVANPLNSTHSPEPQSEVRGVHVLLHPSAIRTAPPLDDALIRDDGLEAYVQDVLTVPASLAGLPALNVPAGLAEDGWPVGVSVVAQWGCDEMAMEVGKIIQEIVP</sequence>
<comment type="subunit">
    <text evidence="7">Subunit of the heterotrimeric GatCAB amidotransferase (AdT) complex, composed of A, B and C subunits.</text>
</comment>
<dbReference type="Pfam" id="PF01425">
    <property type="entry name" value="Amidase"/>
    <property type="match status" value="1"/>
</dbReference>
<evidence type="ECO:0000259" key="8">
    <source>
        <dbReference type="Pfam" id="PF01425"/>
    </source>
</evidence>
<name>A0ABP1E3E2_9APHY</name>
<dbReference type="EMBL" id="OZ037951">
    <property type="protein sequence ID" value="CAL1714475.1"/>
    <property type="molecule type" value="Genomic_DNA"/>
</dbReference>
<dbReference type="EC" id="6.3.5.7" evidence="7"/>